<keyword evidence="3" id="KW-1185">Reference proteome</keyword>
<protein>
    <recommendedName>
        <fullName evidence="4">DNA-binding protein RAP1</fullName>
    </recommendedName>
</protein>
<proteinExistence type="predicted"/>
<dbReference type="EMBL" id="LUEZ02000055">
    <property type="protein sequence ID" value="RDB21387.1"/>
    <property type="molecule type" value="Genomic_DNA"/>
</dbReference>
<feature type="region of interest" description="Disordered" evidence="1">
    <location>
        <begin position="335"/>
        <end position="368"/>
    </location>
</feature>
<dbReference type="AlphaFoldDB" id="A0A369JLE1"/>
<comment type="caution">
    <text evidence="2">The sequence shown here is derived from an EMBL/GenBank/DDBJ whole genome shotgun (WGS) entry which is preliminary data.</text>
</comment>
<feature type="region of interest" description="Disordered" evidence="1">
    <location>
        <begin position="241"/>
        <end position="303"/>
    </location>
</feature>
<feature type="compositionally biased region" description="Basic and acidic residues" evidence="1">
    <location>
        <begin position="292"/>
        <end position="301"/>
    </location>
</feature>
<name>A0A369JLE1_HYPMA</name>
<feature type="region of interest" description="Disordered" evidence="1">
    <location>
        <begin position="1"/>
        <end position="20"/>
    </location>
</feature>
<sequence>MALQREEEEESDFSDSDSGHDADLEKQVFVKDGNPVYFHIHESVKRQFQRNNLTTDIQKYGGIVLGHTEGVETVIVDPLGVNSEALQDSYNCHRQASQRDIWVEPMSFIKACIRRGSLKHRIKPKQGMGGSIGRTRTEFTFKDEKHLCRYIAIKIPEKTAGGRTGNRLYERLLEMGLAMTEEHGWAKRHPWSSWRQHYKMNAKRLDPIIRDYARHYRPTEKQTYDLDRRIGKKKLRNDTDSEIYESSGASDAGITTIRETGRGVKRSRRRSENYSDSSDSERPTKQQRKQHSAKEKGKGRDLGIVSKLKSWQHRGFFNEDGAAEAGPVHRFATTIREFEKPPSRPSSLFSEDEDAMDQPAPSYQHLTSPDRTMVNRVPQNASSAHARMLPRLSSSRSVAFPGSLARRPSTSSVDSFPIPGTRASAAKKRMEEAEKLTPYKPPAGTRAALIR</sequence>
<accession>A0A369JLE1</accession>
<reference evidence="2" key="1">
    <citation type="submission" date="2018-04" db="EMBL/GenBank/DDBJ databases">
        <title>Whole genome sequencing of Hypsizygus marmoreus.</title>
        <authorList>
            <person name="Choi I.-G."/>
            <person name="Min B."/>
            <person name="Kim J.-G."/>
            <person name="Kim S."/>
            <person name="Oh Y.-L."/>
            <person name="Kong W.-S."/>
            <person name="Park H."/>
            <person name="Jeong J."/>
            <person name="Song E.-S."/>
        </authorList>
    </citation>
    <scope>NUCLEOTIDE SEQUENCE [LARGE SCALE GENOMIC DNA]</scope>
    <source>
        <strain evidence="2">51987-8</strain>
    </source>
</reference>
<organism evidence="2 3">
    <name type="scientific">Hypsizygus marmoreus</name>
    <name type="common">White beech mushroom</name>
    <name type="synonym">Agaricus marmoreus</name>
    <dbReference type="NCBI Taxonomy" id="39966"/>
    <lineage>
        <taxon>Eukaryota</taxon>
        <taxon>Fungi</taxon>
        <taxon>Dikarya</taxon>
        <taxon>Basidiomycota</taxon>
        <taxon>Agaricomycotina</taxon>
        <taxon>Agaricomycetes</taxon>
        <taxon>Agaricomycetidae</taxon>
        <taxon>Agaricales</taxon>
        <taxon>Tricholomatineae</taxon>
        <taxon>Lyophyllaceae</taxon>
        <taxon>Hypsizygus</taxon>
    </lineage>
</organism>
<dbReference type="Proteomes" id="UP000076154">
    <property type="component" value="Unassembled WGS sequence"/>
</dbReference>
<dbReference type="STRING" id="39966.A0A369JLE1"/>
<evidence type="ECO:0008006" key="4">
    <source>
        <dbReference type="Google" id="ProtNLM"/>
    </source>
</evidence>
<feature type="compositionally biased region" description="Acidic residues" evidence="1">
    <location>
        <begin position="1"/>
        <end position="15"/>
    </location>
</feature>
<evidence type="ECO:0000313" key="3">
    <source>
        <dbReference type="Proteomes" id="UP000076154"/>
    </source>
</evidence>
<dbReference type="Gene3D" id="1.10.10.60">
    <property type="entry name" value="Homeodomain-like"/>
    <property type="match status" value="1"/>
</dbReference>
<dbReference type="InParanoid" id="A0A369JLE1"/>
<feature type="compositionally biased region" description="Basic and acidic residues" evidence="1">
    <location>
        <begin position="428"/>
        <end position="437"/>
    </location>
</feature>
<evidence type="ECO:0000256" key="1">
    <source>
        <dbReference type="SAM" id="MobiDB-lite"/>
    </source>
</evidence>
<feature type="region of interest" description="Disordered" evidence="1">
    <location>
        <begin position="400"/>
        <end position="451"/>
    </location>
</feature>
<gene>
    <name evidence="2" type="ORF">Hypma_011835</name>
</gene>
<dbReference type="OrthoDB" id="435460at2759"/>
<evidence type="ECO:0000313" key="2">
    <source>
        <dbReference type="EMBL" id="RDB21387.1"/>
    </source>
</evidence>
<dbReference type="CDD" id="cd11655">
    <property type="entry name" value="rap1_myb-like"/>
    <property type="match status" value="1"/>
</dbReference>